<dbReference type="OrthoDB" id="3218065at2759"/>
<dbReference type="EMBL" id="KN832973">
    <property type="protein sequence ID" value="KIM90180.1"/>
    <property type="molecule type" value="Genomic_DNA"/>
</dbReference>
<organism evidence="1 2">
    <name type="scientific">Piloderma croceum (strain F 1598)</name>
    <dbReference type="NCBI Taxonomy" id="765440"/>
    <lineage>
        <taxon>Eukaryota</taxon>
        <taxon>Fungi</taxon>
        <taxon>Dikarya</taxon>
        <taxon>Basidiomycota</taxon>
        <taxon>Agaricomycotina</taxon>
        <taxon>Agaricomycetes</taxon>
        <taxon>Agaricomycetidae</taxon>
        <taxon>Atheliales</taxon>
        <taxon>Atheliaceae</taxon>
        <taxon>Piloderma</taxon>
    </lineage>
</organism>
<feature type="non-terminal residue" evidence="1">
    <location>
        <position position="80"/>
    </location>
</feature>
<dbReference type="InParanoid" id="A0A0C3G1N8"/>
<dbReference type="STRING" id="765440.A0A0C3G1N8"/>
<keyword evidence="2" id="KW-1185">Reference proteome</keyword>
<evidence type="ECO:0008006" key="3">
    <source>
        <dbReference type="Google" id="ProtNLM"/>
    </source>
</evidence>
<dbReference type="AlphaFoldDB" id="A0A0C3G1N8"/>
<proteinExistence type="predicted"/>
<accession>A0A0C3G1N8</accession>
<evidence type="ECO:0000313" key="1">
    <source>
        <dbReference type="EMBL" id="KIM90180.1"/>
    </source>
</evidence>
<gene>
    <name evidence="1" type="ORF">PILCRDRAFT_34097</name>
</gene>
<dbReference type="Proteomes" id="UP000054166">
    <property type="component" value="Unassembled WGS sequence"/>
</dbReference>
<feature type="non-terminal residue" evidence="1">
    <location>
        <position position="1"/>
    </location>
</feature>
<sequence length="80" mass="9724">IVEKEMPRGLKKYMELELFPQIQLSVGRGISISTARRWLHREGFRYMQHKKALYYDGHDHPDVVDYRQNVFLPQMVEYRK</sequence>
<name>A0A0C3G1N8_PILCF</name>
<dbReference type="PANTHER" id="PTHR35871:SF1">
    <property type="entry name" value="CXC1-LIKE CYSTEINE CLUSTER ASSOCIATED WITH KDZ TRANSPOSASES DOMAIN-CONTAINING PROTEIN"/>
    <property type="match status" value="1"/>
</dbReference>
<evidence type="ECO:0000313" key="2">
    <source>
        <dbReference type="Proteomes" id="UP000054166"/>
    </source>
</evidence>
<reference evidence="1 2" key="1">
    <citation type="submission" date="2014-04" db="EMBL/GenBank/DDBJ databases">
        <authorList>
            <consortium name="DOE Joint Genome Institute"/>
            <person name="Kuo A."/>
            <person name="Tarkka M."/>
            <person name="Buscot F."/>
            <person name="Kohler A."/>
            <person name="Nagy L.G."/>
            <person name="Floudas D."/>
            <person name="Copeland A."/>
            <person name="Barry K.W."/>
            <person name="Cichocki N."/>
            <person name="Veneault-Fourrey C."/>
            <person name="LaButti K."/>
            <person name="Lindquist E.A."/>
            <person name="Lipzen A."/>
            <person name="Lundell T."/>
            <person name="Morin E."/>
            <person name="Murat C."/>
            <person name="Sun H."/>
            <person name="Tunlid A."/>
            <person name="Henrissat B."/>
            <person name="Grigoriev I.V."/>
            <person name="Hibbett D.S."/>
            <person name="Martin F."/>
            <person name="Nordberg H.P."/>
            <person name="Cantor M.N."/>
            <person name="Hua S.X."/>
        </authorList>
    </citation>
    <scope>NUCLEOTIDE SEQUENCE [LARGE SCALE GENOMIC DNA]</scope>
    <source>
        <strain evidence="1 2">F 1598</strain>
    </source>
</reference>
<protein>
    <recommendedName>
        <fullName evidence="3">Winged helix-turn helix domain-containing protein</fullName>
    </recommendedName>
</protein>
<reference evidence="2" key="2">
    <citation type="submission" date="2015-01" db="EMBL/GenBank/DDBJ databases">
        <title>Evolutionary Origins and Diversification of the Mycorrhizal Mutualists.</title>
        <authorList>
            <consortium name="DOE Joint Genome Institute"/>
            <consortium name="Mycorrhizal Genomics Consortium"/>
            <person name="Kohler A."/>
            <person name="Kuo A."/>
            <person name="Nagy L.G."/>
            <person name="Floudas D."/>
            <person name="Copeland A."/>
            <person name="Barry K.W."/>
            <person name="Cichocki N."/>
            <person name="Veneault-Fourrey C."/>
            <person name="LaButti K."/>
            <person name="Lindquist E.A."/>
            <person name="Lipzen A."/>
            <person name="Lundell T."/>
            <person name="Morin E."/>
            <person name="Murat C."/>
            <person name="Riley R."/>
            <person name="Ohm R."/>
            <person name="Sun H."/>
            <person name="Tunlid A."/>
            <person name="Henrissat B."/>
            <person name="Grigoriev I.V."/>
            <person name="Hibbett D.S."/>
            <person name="Martin F."/>
        </authorList>
    </citation>
    <scope>NUCLEOTIDE SEQUENCE [LARGE SCALE GENOMIC DNA]</scope>
    <source>
        <strain evidence="2">F 1598</strain>
    </source>
</reference>
<dbReference type="PANTHER" id="PTHR35871">
    <property type="entry name" value="EXPRESSED PROTEIN"/>
    <property type="match status" value="1"/>
</dbReference>
<dbReference type="HOGENOM" id="CLU_184649_0_0_1"/>